<dbReference type="AlphaFoldDB" id="A0A4R3MZU9"/>
<reference evidence="12 13" key="1">
    <citation type="submission" date="2019-03" db="EMBL/GenBank/DDBJ databases">
        <title>Genomic Encyclopedia of Type Strains, Phase IV (KMG-IV): sequencing the most valuable type-strain genomes for metagenomic binning, comparative biology and taxonomic classification.</title>
        <authorList>
            <person name="Goeker M."/>
        </authorList>
    </citation>
    <scope>NUCLEOTIDE SEQUENCE [LARGE SCALE GENOMIC DNA]</scope>
    <source>
        <strain evidence="12 13">DSM 13587</strain>
    </source>
</reference>
<evidence type="ECO:0000256" key="7">
    <source>
        <dbReference type="ARBA" id="ARBA00022795"/>
    </source>
</evidence>
<dbReference type="InterPro" id="IPR052570">
    <property type="entry name" value="FliJ"/>
</dbReference>
<keyword evidence="13" id="KW-1185">Reference proteome</keyword>
<keyword evidence="12" id="KW-0282">Flagellum</keyword>
<accession>A0A4R3MZU9</accession>
<evidence type="ECO:0000256" key="5">
    <source>
        <dbReference type="ARBA" id="ARBA00022475"/>
    </source>
</evidence>
<keyword evidence="12" id="KW-0966">Cell projection</keyword>
<evidence type="ECO:0000256" key="10">
    <source>
        <dbReference type="ARBA" id="ARBA00023225"/>
    </source>
</evidence>
<keyword evidence="5" id="KW-1003">Cell membrane</keyword>
<dbReference type="PANTHER" id="PTHR38786:SF1">
    <property type="entry name" value="FLAGELLAR FLIJ PROTEIN"/>
    <property type="match status" value="1"/>
</dbReference>
<dbReference type="OrthoDB" id="5787286at2"/>
<comment type="similarity">
    <text evidence="2">Belongs to the FliJ family.</text>
</comment>
<evidence type="ECO:0000256" key="9">
    <source>
        <dbReference type="ARBA" id="ARBA00023136"/>
    </source>
</evidence>
<gene>
    <name evidence="12" type="ORF">EDC35_10496</name>
</gene>
<dbReference type="InterPro" id="IPR053716">
    <property type="entry name" value="Flag_assembly_chemotaxis_eff"/>
</dbReference>
<evidence type="ECO:0000256" key="8">
    <source>
        <dbReference type="ARBA" id="ARBA00022927"/>
    </source>
</evidence>
<evidence type="ECO:0000256" key="4">
    <source>
        <dbReference type="ARBA" id="ARBA00022448"/>
    </source>
</evidence>
<protein>
    <recommendedName>
        <fullName evidence="3">Flagellar FliJ protein</fullName>
    </recommendedName>
</protein>
<dbReference type="Pfam" id="PF02050">
    <property type="entry name" value="FliJ"/>
    <property type="match status" value="1"/>
</dbReference>
<dbReference type="GO" id="GO:0044781">
    <property type="term" value="P:bacterial-type flagellum organization"/>
    <property type="evidence" value="ECO:0007669"/>
    <property type="project" value="UniProtKB-KW"/>
</dbReference>
<keyword evidence="8" id="KW-0653">Protein transport</keyword>
<dbReference type="PANTHER" id="PTHR38786">
    <property type="entry name" value="FLAGELLAR FLIJ PROTEIN"/>
    <property type="match status" value="1"/>
</dbReference>
<sequence length="146" mass="17388">MSVKRFQRLLKIREAQENEVAVVLADRLADLSRAEQQRDQLTDYQALYFQALMPNDAQMLKQIAFMRQQLREAIEQQELRVAAAQAQVERARDVWMERHQASLSLEKLIERRRRAENILDGRKQQRELDMWATRKAFDRDRSDESS</sequence>
<keyword evidence="4" id="KW-0813">Transport</keyword>
<evidence type="ECO:0000256" key="1">
    <source>
        <dbReference type="ARBA" id="ARBA00004413"/>
    </source>
</evidence>
<dbReference type="EMBL" id="SMAO01000004">
    <property type="protein sequence ID" value="TCT21241.1"/>
    <property type="molecule type" value="Genomic_DNA"/>
</dbReference>
<name>A0A4R3MZU9_9GAMM</name>
<dbReference type="GO" id="GO:0015031">
    <property type="term" value="P:protein transport"/>
    <property type="evidence" value="ECO:0007669"/>
    <property type="project" value="UniProtKB-KW"/>
</dbReference>
<dbReference type="RefSeq" id="WP_132976848.1">
    <property type="nucleotide sequence ID" value="NZ_SMAO01000004.1"/>
</dbReference>
<evidence type="ECO:0000256" key="11">
    <source>
        <dbReference type="SAM" id="Coils"/>
    </source>
</evidence>
<dbReference type="NCBIfam" id="TIGR02473">
    <property type="entry name" value="flagell_FliJ"/>
    <property type="match status" value="1"/>
</dbReference>
<comment type="subcellular location">
    <subcellularLocation>
        <location evidence="1">Cell membrane</location>
        <topology evidence="1">Peripheral membrane protein</topology>
        <orientation evidence="1">Cytoplasmic side</orientation>
    </subcellularLocation>
</comment>
<dbReference type="Gene3D" id="1.10.287.1700">
    <property type="match status" value="1"/>
</dbReference>
<keyword evidence="6" id="KW-0145">Chemotaxis</keyword>
<dbReference type="GO" id="GO:0006935">
    <property type="term" value="P:chemotaxis"/>
    <property type="evidence" value="ECO:0007669"/>
    <property type="project" value="UniProtKB-KW"/>
</dbReference>
<proteinExistence type="inferred from homology"/>
<evidence type="ECO:0000256" key="6">
    <source>
        <dbReference type="ARBA" id="ARBA00022500"/>
    </source>
</evidence>
<evidence type="ECO:0000256" key="3">
    <source>
        <dbReference type="ARBA" id="ARBA00020392"/>
    </source>
</evidence>
<dbReference type="InterPro" id="IPR012823">
    <property type="entry name" value="Flagell_FliJ"/>
</dbReference>
<keyword evidence="12" id="KW-0969">Cilium</keyword>
<feature type="coiled-coil region" evidence="11">
    <location>
        <begin position="67"/>
        <end position="125"/>
    </location>
</feature>
<organism evidence="12 13">
    <name type="scientific">Thiobaca trueperi</name>
    <dbReference type="NCBI Taxonomy" id="127458"/>
    <lineage>
        <taxon>Bacteria</taxon>
        <taxon>Pseudomonadati</taxon>
        <taxon>Pseudomonadota</taxon>
        <taxon>Gammaproteobacteria</taxon>
        <taxon>Chromatiales</taxon>
        <taxon>Chromatiaceae</taxon>
        <taxon>Thiobaca</taxon>
    </lineage>
</organism>
<dbReference type="GO" id="GO:0009288">
    <property type="term" value="C:bacterial-type flagellum"/>
    <property type="evidence" value="ECO:0007669"/>
    <property type="project" value="InterPro"/>
</dbReference>
<evidence type="ECO:0000256" key="2">
    <source>
        <dbReference type="ARBA" id="ARBA00010004"/>
    </source>
</evidence>
<keyword evidence="9" id="KW-0472">Membrane</keyword>
<evidence type="ECO:0000313" key="12">
    <source>
        <dbReference type="EMBL" id="TCT21241.1"/>
    </source>
</evidence>
<keyword evidence="7" id="KW-1005">Bacterial flagellum biogenesis</keyword>
<keyword evidence="11" id="KW-0175">Coiled coil</keyword>
<dbReference type="GO" id="GO:0071973">
    <property type="term" value="P:bacterial-type flagellum-dependent cell motility"/>
    <property type="evidence" value="ECO:0007669"/>
    <property type="project" value="InterPro"/>
</dbReference>
<comment type="caution">
    <text evidence="12">The sequence shown here is derived from an EMBL/GenBank/DDBJ whole genome shotgun (WGS) entry which is preliminary data.</text>
</comment>
<dbReference type="Proteomes" id="UP000295717">
    <property type="component" value="Unassembled WGS sequence"/>
</dbReference>
<keyword evidence="10" id="KW-1006">Bacterial flagellum protein export</keyword>
<dbReference type="GO" id="GO:0005886">
    <property type="term" value="C:plasma membrane"/>
    <property type="evidence" value="ECO:0007669"/>
    <property type="project" value="UniProtKB-SubCell"/>
</dbReference>
<evidence type="ECO:0000313" key="13">
    <source>
        <dbReference type="Proteomes" id="UP000295717"/>
    </source>
</evidence>